<keyword evidence="2" id="KW-1185">Reference proteome</keyword>
<dbReference type="EMBL" id="VJXX01000008">
    <property type="protein sequence ID" value="MPY12282.1"/>
    <property type="molecule type" value="Genomic_DNA"/>
</dbReference>
<name>A0A7X1TPW7_9MICC</name>
<protein>
    <recommendedName>
        <fullName evidence="3">PD-(D/E)XK endonuclease-like domain-containing protein</fullName>
    </recommendedName>
</protein>
<dbReference type="OrthoDB" id="4001768at2"/>
<dbReference type="Proteomes" id="UP000326464">
    <property type="component" value="Unassembled WGS sequence"/>
</dbReference>
<dbReference type="AlphaFoldDB" id="A0A7X1TPW7"/>
<sequence length="290" mass="31462">MFNTTGFLSRDVVDPKTSIGQYVRANFPNMKALQAEYKAVAGDLVIDSMGAHAATVGTAVDLIVRLILKPDETPMSALIFYPFEGYRRVVNELAGFVGQSDDRELAARAAWALALCVSAHRAGAAGAPLIPSLVGSGNFTVDTMLDQADDAAISELVALRELSEERLIPALSGPFSLGPTFDLSDRGPDRRYAAEADLIADGLLIDVKTTLAPKNKVGLRPDVLKPVNVYQLLGYALLDYSNRYNIDRVGIFSARYGVLTEWPLERVTSLTSGGTFDFPAARQEVWDMMQ</sequence>
<reference evidence="2" key="1">
    <citation type="submission" date="2019-07" db="EMBL/GenBank/DDBJ databases">
        <title>Arthrobacter KR32 sp. nov., isolated from mountain cheese made of cows milk.</title>
        <authorList>
            <person name="Flegler A."/>
        </authorList>
    </citation>
    <scope>NUCLEOTIDE SEQUENCE [LARGE SCALE GENOMIC DNA]</scope>
    <source>
        <strain evidence="2">KR32</strain>
    </source>
</reference>
<organism evidence="1 2">
    <name type="scientific">Arthrobacter bussei</name>
    <dbReference type="NCBI Taxonomy" id="2594179"/>
    <lineage>
        <taxon>Bacteria</taxon>
        <taxon>Bacillati</taxon>
        <taxon>Actinomycetota</taxon>
        <taxon>Actinomycetes</taxon>
        <taxon>Micrococcales</taxon>
        <taxon>Micrococcaceae</taxon>
        <taxon>Arthrobacter</taxon>
    </lineage>
</organism>
<comment type="caution">
    <text evidence="1">The sequence shown here is derived from an EMBL/GenBank/DDBJ whole genome shotgun (WGS) entry which is preliminary data.</text>
</comment>
<gene>
    <name evidence="1" type="ORF">FNH21_16440</name>
</gene>
<dbReference type="RefSeq" id="WP_152817140.1">
    <property type="nucleotide sequence ID" value="NZ_VJXX01000008.1"/>
</dbReference>
<evidence type="ECO:0000313" key="1">
    <source>
        <dbReference type="EMBL" id="MPY12282.1"/>
    </source>
</evidence>
<proteinExistence type="predicted"/>
<evidence type="ECO:0000313" key="2">
    <source>
        <dbReference type="Proteomes" id="UP000326464"/>
    </source>
</evidence>
<accession>A0A7X1TPW7</accession>
<evidence type="ECO:0008006" key="3">
    <source>
        <dbReference type="Google" id="ProtNLM"/>
    </source>
</evidence>